<organism evidence="2 3">
    <name type="scientific">Mycena chlorophos</name>
    <name type="common">Agaric fungus</name>
    <name type="synonym">Agaricus chlorophos</name>
    <dbReference type="NCBI Taxonomy" id="658473"/>
    <lineage>
        <taxon>Eukaryota</taxon>
        <taxon>Fungi</taxon>
        <taxon>Dikarya</taxon>
        <taxon>Basidiomycota</taxon>
        <taxon>Agaricomycotina</taxon>
        <taxon>Agaricomycetes</taxon>
        <taxon>Agaricomycetidae</taxon>
        <taxon>Agaricales</taxon>
        <taxon>Marasmiineae</taxon>
        <taxon>Mycenaceae</taxon>
        <taxon>Mycena</taxon>
    </lineage>
</organism>
<comment type="caution">
    <text evidence="2">The sequence shown here is derived from an EMBL/GenBank/DDBJ whole genome shotgun (WGS) entry which is preliminary data.</text>
</comment>
<dbReference type="Proteomes" id="UP000613580">
    <property type="component" value="Unassembled WGS sequence"/>
</dbReference>
<feature type="compositionally biased region" description="Low complexity" evidence="1">
    <location>
        <begin position="1021"/>
        <end position="1031"/>
    </location>
</feature>
<name>A0A8H6SJ76_MYCCL</name>
<reference evidence="2" key="1">
    <citation type="submission" date="2020-05" db="EMBL/GenBank/DDBJ databases">
        <title>Mycena genomes resolve the evolution of fungal bioluminescence.</title>
        <authorList>
            <person name="Tsai I.J."/>
        </authorList>
    </citation>
    <scope>NUCLEOTIDE SEQUENCE</scope>
    <source>
        <strain evidence="2">110903Hualien_Pintung</strain>
    </source>
</reference>
<dbReference type="OrthoDB" id="2869555at2759"/>
<feature type="region of interest" description="Disordered" evidence="1">
    <location>
        <begin position="998"/>
        <end position="1031"/>
    </location>
</feature>
<protein>
    <submittedName>
        <fullName evidence="2">Uncharacterized protein</fullName>
    </submittedName>
</protein>
<proteinExistence type="predicted"/>
<dbReference type="AlphaFoldDB" id="A0A8H6SJ76"/>
<evidence type="ECO:0000313" key="3">
    <source>
        <dbReference type="Proteomes" id="UP000613580"/>
    </source>
</evidence>
<gene>
    <name evidence="2" type="ORF">HMN09_00969000</name>
</gene>
<accession>A0A8H6SJ76</accession>
<feature type="region of interest" description="Disordered" evidence="1">
    <location>
        <begin position="598"/>
        <end position="623"/>
    </location>
</feature>
<evidence type="ECO:0000313" key="2">
    <source>
        <dbReference type="EMBL" id="KAF7299636.1"/>
    </source>
</evidence>
<dbReference type="EMBL" id="JACAZE010000014">
    <property type="protein sequence ID" value="KAF7299636.1"/>
    <property type="molecule type" value="Genomic_DNA"/>
</dbReference>
<sequence>MQAPKSLDIHFDGIQLPFSPRFAAKRWRIPGVDGPFARLPAAAKTLRISKRSVFMNHYSHAEREELSISDAREWGLSEETRIVYAKAVAENGTRFCLRFILNAQQCTSDPHSNNFKFYSDIVKDARFHARNLQPVAGGLFVPMHYGMWIADTSDWAGIVLISITDWCGISWQSLRRTRYNTVANRLLIGRTFEMLHDIGVELNGSMENYRDFANVMLDFDDPLATEDIRLNGRARCYIVSFSKAEMHQPFSRLPPPATLLRVSKHSMFMNRYSSGERCEISLSEAREWGLAEETRIVYAKATSTDGGLFCLRFILNAEVSTRKPDSHTFQFYRNLVQDAKFYAEELQFAASILVPIHYGMWIADTGSWAVIGTALISITQWCGTSWRSLMDTKFNTLENRLLVGRVFEIVHDLGIELNGNMSNTEDFANVMLDLDDPLATEDICLRGGARCYVVGFANARIHRCRRKLPLLPLGSLVSRATFGCPELAAVSFFLQFGESSARPDLTVAEISRWHDQYAEKHTDYCNAALIMAQRAALFPDQLRVYPSLKANFEEPDNHMSRINLLVRDGGTVSPKDCLESRDRDELCMALWGKGFMASGKHSPTRPRKSDSSSSTSSSVNRDSAPKSIEIHFDGIEPPYSQHFTAKSWRIPTVDGPFTRLPSEAKTLRVSRRSVYMNHYSSGERGELSLSEAREWGLSEETRIVYAKAVAVDGRAFCLRFILNAQVATRDSSSRTSQFYSNLVQDAKFYTQHLRFAAGLIVPIHFGMWLMDTGEWAGKVLVSITQWCGTSWRSLMDTKYDTLENRLHIGQFFEILHDLGIELNGGMSNKEDFANIMLDFDDPLATEKVRLSGRARCYVVGFAHANIHRCERKLPLLPLGSVIRRHIFGCPELAAVSLFLGFAKSSARSDLTVADISRWHDDYAAKHGDYCNATVLMAQRLALFPQEPRVYPSLMATFVKPFVDPSVEMPEVFLSIRNGGNLSPRNMLQSRDRDDLDMVLFGRPVKPVRRREPRSKPRKSDSSSSTTSSGSA</sequence>
<feature type="compositionally biased region" description="Low complexity" evidence="1">
    <location>
        <begin position="611"/>
        <end position="622"/>
    </location>
</feature>
<evidence type="ECO:0000256" key="1">
    <source>
        <dbReference type="SAM" id="MobiDB-lite"/>
    </source>
</evidence>
<keyword evidence="3" id="KW-1185">Reference proteome</keyword>